<keyword evidence="2" id="KW-1185">Reference proteome</keyword>
<dbReference type="Proteomes" id="UP000240830">
    <property type="component" value="Unassembled WGS sequence"/>
</dbReference>
<protein>
    <submittedName>
        <fullName evidence="1">Uncharacterized protein</fullName>
    </submittedName>
</protein>
<reference evidence="1 2" key="1">
    <citation type="submission" date="2016-10" db="EMBL/GenBank/DDBJ databases">
        <title>The genome of Paramicrosporidium saccamoebae is the missing link in understanding Cryptomycota and Microsporidia evolution.</title>
        <authorList>
            <person name="Quandt C.A."/>
            <person name="Beaudet D."/>
            <person name="Corsaro D."/>
            <person name="Michel R."/>
            <person name="Corradi N."/>
            <person name="James T."/>
        </authorList>
    </citation>
    <scope>NUCLEOTIDE SEQUENCE [LARGE SCALE GENOMIC DNA]</scope>
    <source>
        <strain evidence="1 2">KSL3</strain>
    </source>
</reference>
<dbReference type="AlphaFoldDB" id="A0A2H9TQM1"/>
<comment type="caution">
    <text evidence="1">The sequence shown here is derived from an EMBL/GenBank/DDBJ whole genome shotgun (WGS) entry which is preliminary data.</text>
</comment>
<evidence type="ECO:0000313" key="2">
    <source>
        <dbReference type="Proteomes" id="UP000240830"/>
    </source>
</evidence>
<accession>A0A2H9TQM1</accession>
<gene>
    <name evidence="1" type="ORF">PSACC_00129</name>
</gene>
<name>A0A2H9TQM1_9FUNG</name>
<proteinExistence type="predicted"/>
<evidence type="ECO:0000313" key="1">
    <source>
        <dbReference type="EMBL" id="PJF20049.1"/>
    </source>
</evidence>
<sequence>MENKRSNVPMRYAHTFSPLEDSTQWSHQSTHGQLDVPMQPVRIDGDYAPLAAQGVSMMAEDWITGQLEPAPVFDRIDWEKKEKLMEEMEPKWAVDAKLSKSAPSCLNKSDQPIR</sequence>
<organism evidence="1 2">
    <name type="scientific">Paramicrosporidium saccamoebae</name>
    <dbReference type="NCBI Taxonomy" id="1246581"/>
    <lineage>
        <taxon>Eukaryota</taxon>
        <taxon>Fungi</taxon>
        <taxon>Fungi incertae sedis</taxon>
        <taxon>Cryptomycota</taxon>
        <taxon>Cryptomycota incertae sedis</taxon>
        <taxon>Paramicrosporidium</taxon>
    </lineage>
</organism>
<dbReference type="EMBL" id="MTSL01000011">
    <property type="protein sequence ID" value="PJF20049.1"/>
    <property type="molecule type" value="Genomic_DNA"/>
</dbReference>